<dbReference type="AlphaFoldDB" id="A0A0F9H8B2"/>
<evidence type="ECO:0000313" key="2">
    <source>
        <dbReference type="EMBL" id="KKL71402.1"/>
    </source>
</evidence>
<gene>
    <name evidence="2" type="ORF">LCGC14_2095300</name>
</gene>
<feature type="non-terminal residue" evidence="2">
    <location>
        <position position="108"/>
    </location>
</feature>
<accession>A0A0F9H8B2</accession>
<dbReference type="EMBL" id="LAZR01025605">
    <property type="protein sequence ID" value="KKL71402.1"/>
    <property type="molecule type" value="Genomic_DNA"/>
</dbReference>
<organism evidence="2">
    <name type="scientific">marine sediment metagenome</name>
    <dbReference type="NCBI Taxonomy" id="412755"/>
    <lineage>
        <taxon>unclassified sequences</taxon>
        <taxon>metagenomes</taxon>
        <taxon>ecological metagenomes</taxon>
    </lineage>
</organism>
<proteinExistence type="predicted"/>
<evidence type="ECO:0000256" key="1">
    <source>
        <dbReference type="SAM" id="Coils"/>
    </source>
</evidence>
<sequence length="108" mass="11797">MDKVNELTQALIDATAAVQVEQEAHDALLDEQAAARTTYRALLKKQRDGKLSEEEGPELEMAEKAVESYDERLSAQRKLIAQAEAAKAKAKATLDDEKTRLAVETAAA</sequence>
<keyword evidence="1" id="KW-0175">Coiled coil</keyword>
<feature type="coiled-coil region" evidence="1">
    <location>
        <begin position="59"/>
        <end position="100"/>
    </location>
</feature>
<reference evidence="2" key="1">
    <citation type="journal article" date="2015" name="Nature">
        <title>Complex archaea that bridge the gap between prokaryotes and eukaryotes.</title>
        <authorList>
            <person name="Spang A."/>
            <person name="Saw J.H."/>
            <person name="Jorgensen S.L."/>
            <person name="Zaremba-Niedzwiedzka K."/>
            <person name="Martijn J."/>
            <person name="Lind A.E."/>
            <person name="van Eijk R."/>
            <person name="Schleper C."/>
            <person name="Guy L."/>
            <person name="Ettema T.J."/>
        </authorList>
    </citation>
    <scope>NUCLEOTIDE SEQUENCE</scope>
</reference>
<name>A0A0F9H8B2_9ZZZZ</name>
<protein>
    <submittedName>
        <fullName evidence="2">Uncharacterized protein</fullName>
    </submittedName>
</protein>
<comment type="caution">
    <text evidence="2">The sequence shown here is derived from an EMBL/GenBank/DDBJ whole genome shotgun (WGS) entry which is preliminary data.</text>
</comment>